<keyword evidence="2" id="KW-1133">Transmembrane helix</keyword>
<accession>A0A2N5MAJ2</accession>
<dbReference type="OrthoDB" id="1805246at2"/>
<feature type="transmembrane region" description="Helical" evidence="2">
    <location>
        <begin position="551"/>
        <end position="572"/>
    </location>
</feature>
<feature type="transmembrane region" description="Helical" evidence="2">
    <location>
        <begin position="312"/>
        <end position="328"/>
    </location>
</feature>
<feature type="transmembrane region" description="Helical" evidence="2">
    <location>
        <begin position="334"/>
        <end position="353"/>
    </location>
</feature>
<feature type="transmembrane region" description="Helical" evidence="2">
    <location>
        <begin position="406"/>
        <end position="423"/>
    </location>
</feature>
<feature type="transmembrane region" description="Helical" evidence="2">
    <location>
        <begin position="360"/>
        <end position="377"/>
    </location>
</feature>
<feature type="transmembrane region" description="Helical" evidence="2">
    <location>
        <begin position="465"/>
        <end position="488"/>
    </location>
</feature>
<protein>
    <recommendedName>
        <fullName evidence="5">DUF2339 domain-containing protein</fullName>
    </recommendedName>
</protein>
<feature type="transmembrane region" description="Helical" evidence="2">
    <location>
        <begin position="435"/>
        <end position="453"/>
    </location>
</feature>
<evidence type="ECO:0008006" key="5">
    <source>
        <dbReference type="Google" id="ProtNLM"/>
    </source>
</evidence>
<reference evidence="3 4" key="1">
    <citation type="submission" date="2017-11" db="EMBL/GenBank/DDBJ databases">
        <title>Comparitive Functional Genomics of Dry Heat Resistant strains isolated from the Viking Spacecraft.</title>
        <authorList>
            <person name="Seuylemezian A."/>
            <person name="Cooper K."/>
            <person name="Vaishampayan P."/>
        </authorList>
    </citation>
    <scope>NUCLEOTIDE SEQUENCE [LARGE SCALE GENOMIC DNA]</scope>
    <source>
        <strain evidence="3 4">V1-29</strain>
    </source>
</reference>
<gene>
    <name evidence="3" type="ORF">CUU66_02620</name>
</gene>
<dbReference type="Pfam" id="PF10101">
    <property type="entry name" value="DUF2339"/>
    <property type="match status" value="1"/>
</dbReference>
<feature type="transmembrane region" description="Helical" evidence="2">
    <location>
        <begin position="229"/>
        <end position="248"/>
    </location>
</feature>
<evidence type="ECO:0000256" key="1">
    <source>
        <dbReference type="SAM" id="Coils"/>
    </source>
</evidence>
<feature type="transmembrane region" description="Helical" evidence="2">
    <location>
        <begin position="500"/>
        <end position="519"/>
    </location>
</feature>
<feature type="transmembrane region" description="Helical" evidence="2">
    <location>
        <begin position="119"/>
        <end position="141"/>
    </location>
</feature>
<feature type="transmembrane region" description="Helical" evidence="2">
    <location>
        <begin position="526"/>
        <end position="545"/>
    </location>
</feature>
<feature type="transmembrane region" description="Helical" evidence="2">
    <location>
        <begin position="282"/>
        <end position="300"/>
    </location>
</feature>
<dbReference type="EMBL" id="PGUY01000008">
    <property type="protein sequence ID" value="PLT31379.1"/>
    <property type="molecule type" value="Genomic_DNA"/>
</dbReference>
<feature type="transmembrane region" description="Helical" evidence="2">
    <location>
        <begin position="206"/>
        <end position="223"/>
    </location>
</feature>
<dbReference type="PANTHER" id="PTHR38434">
    <property type="entry name" value="BLL2549 PROTEIN"/>
    <property type="match status" value="1"/>
</dbReference>
<feature type="transmembrane region" description="Helical" evidence="2">
    <location>
        <begin position="96"/>
        <end position="113"/>
    </location>
</feature>
<feature type="transmembrane region" description="Helical" evidence="2">
    <location>
        <begin position="179"/>
        <end position="199"/>
    </location>
</feature>
<keyword evidence="1" id="KW-0175">Coiled coil</keyword>
<evidence type="ECO:0000313" key="4">
    <source>
        <dbReference type="Proteomes" id="UP000234748"/>
    </source>
</evidence>
<sequence>MIKIRFSGRRRVCMTLEGRIEELERKIERLEHQVYILSGKGEQPITKATPIIKPAADKLWHDKTKAAAKQPRQQVKPSASVSNEPVDYEKLLTQVWLPRIFIFVLLIGLVWGFKAASDYGFINPAVKCIAGFLISFLLIWLGLNQLKHQRDRLGQVLLGGSISLLMLTTFAMTNLYGMVSSNTAFLLHVIWIMLGIYFTQKFRSEALAILNVIGGFLVPFLIGSRSGNIVLFTAYETLLYLTFLYLSISFKYVKLYFTSAILLNLVLAFYSMIALFAGAEHAILTCAIMIQHAFLAAAFLSHNEFMKQQAGTVFASFAVTYAWVRFGFSEQGITVFLVLAMAVYIGVSIYAYYKKLQYQWTVSSILSILALFFLIYHVFAEPFIPLVLLMEGTLAVYLGQKLRTRLHQITGYIIFFIGTFMTLTADIPEVLSIETMSWIAFFSAFLFLWSAVVRDQPLKQDDKQVLSVAAALVLTLLGLYFLTMETILLTQDLTINSQHLILSAVWCLYALAVIAYGFLKGLKIARYTGIGLLLLTLLKLLFFDIPSVSMLVRAILFMGLGSIGLLVSRIFYKK</sequence>
<feature type="transmembrane region" description="Helical" evidence="2">
    <location>
        <begin position="383"/>
        <end position="399"/>
    </location>
</feature>
<dbReference type="AlphaFoldDB" id="A0A2N5MAJ2"/>
<evidence type="ECO:0000313" key="3">
    <source>
        <dbReference type="EMBL" id="PLT31379.1"/>
    </source>
</evidence>
<proteinExistence type="predicted"/>
<keyword evidence="4" id="KW-1185">Reference proteome</keyword>
<organism evidence="3 4">
    <name type="scientific">Peribacillus deserti</name>
    <dbReference type="NCBI Taxonomy" id="673318"/>
    <lineage>
        <taxon>Bacteria</taxon>
        <taxon>Bacillati</taxon>
        <taxon>Bacillota</taxon>
        <taxon>Bacilli</taxon>
        <taxon>Bacillales</taxon>
        <taxon>Bacillaceae</taxon>
        <taxon>Peribacillus</taxon>
    </lineage>
</organism>
<evidence type="ECO:0000256" key="2">
    <source>
        <dbReference type="SAM" id="Phobius"/>
    </source>
</evidence>
<dbReference type="InterPro" id="IPR019286">
    <property type="entry name" value="DUF2339_TM"/>
</dbReference>
<dbReference type="Proteomes" id="UP000234748">
    <property type="component" value="Unassembled WGS sequence"/>
</dbReference>
<dbReference type="PANTHER" id="PTHR38434:SF1">
    <property type="entry name" value="BLL2549 PROTEIN"/>
    <property type="match status" value="1"/>
</dbReference>
<feature type="transmembrane region" description="Helical" evidence="2">
    <location>
        <begin position="255"/>
        <end position="276"/>
    </location>
</feature>
<feature type="coiled-coil region" evidence="1">
    <location>
        <begin position="13"/>
        <end position="40"/>
    </location>
</feature>
<keyword evidence="2" id="KW-0472">Membrane</keyword>
<name>A0A2N5MAJ2_9BACI</name>
<feature type="transmembrane region" description="Helical" evidence="2">
    <location>
        <begin position="153"/>
        <end position="173"/>
    </location>
</feature>
<comment type="caution">
    <text evidence="3">The sequence shown here is derived from an EMBL/GenBank/DDBJ whole genome shotgun (WGS) entry which is preliminary data.</text>
</comment>
<keyword evidence="2" id="KW-0812">Transmembrane</keyword>